<keyword evidence="7" id="KW-1185">Reference proteome</keyword>
<organism evidence="5">
    <name type="scientific">Guillardia theta (strain CCMP2712)</name>
    <name type="common">Cryptophyte</name>
    <dbReference type="NCBI Taxonomy" id="905079"/>
    <lineage>
        <taxon>Eukaryota</taxon>
        <taxon>Cryptophyceae</taxon>
        <taxon>Pyrenomonadales</taxon>
        <taxon>Geminigeraceae</taxon>
        <taxon>Guillardia</taxon>
    </lineage>
</organism>
<evidence type="ECO:0000313" key="7">
    <source>
        <dbReference type="Proteomes" id="UP000011087"/>
    </source>
</evidence>
<sequence>MTSDIKSAGNSSDGQRRDSCERSSLQDKDAESLVAYEKMLSYAGCSVNSRIRVLQKALRCSPKNLRALDSLASLHESLGLYELAANEWFQILEIRRKRNVSCYVSMTAFETALEFDPNSVEAYKELLKIAASDKHTDWTQAWWWSSLEGNVGVTQAIQDLDRLFQHQLQEQKFLSDLQREIQVTWRSRKPLINATCLLSHQKKLKRLAEMRFASTAREYRKRQAILASLHSDIGEVMYTHGPDRSFAVEKHQTALAIHPHCIPASIRLGQLLLSSIKDGNQHENSPSDFFKDSSSKVMKAYAASKAVIARISNAMKMSHGHLSSVTSKWWGNVDGSSMYAALLDMLSSLAASKKMRLAENLLRDCSSAWPNNTQVAFLFGFCEMRLGKLKEAETIFQRCLRVEPNNSQALAGLTEVRLHQGLEGNAEVGEMILRAVSLSPQEPFVLHASAFFSWKSGRLSQAGEMLERIDGQMIRIFDDPWVEEARLHATAAKLSSRHPVRRRREEDDKTLSACFNRHDSVELVGTFKGEDERSPAKRRKLLSEQQEDAGAAAPDEIVRRVPMDLSFLRSSRLMQTAESFLEAAKMHQKFIEEHMANNRTATM</sequence>
<dbReference type="SUPFAM" id="SSF48452">
    <property type="entry name" value="TPR-like"/>
    <property type="match status" value="1"/>
</dbReference>
<dbReference type="SMART" id="SM00028">
    <property type="entry name" value="TPR"/>
    <property type="match status" value="2"/>
</dbReference>
<evidence type="ECO:0000313" key="6">
    <source>
        <dbReference type="EnsemblProtists" id="EKX46091"/>
    </source>
</evidence>
<dbReference type="EnsemblProtists" id="EKX46091">
    <property type="protein sequence ID" value="EKX46091"/>
    <property type="gene ID" value="GUITHDRAFT_108126"/>
</dbReference>
<dbReference type="Pfam" id="PF14559">
    <property type="entry name" value="TPR_19"/>
    <property type="match status" value="1"/>
</dbReference>
<evidence type="ECO:0000256" key="2">
    <source>
        <dbReference type="ARBA" id="ARBA00022803"/>
    </source>
</evidence>
<protein>
    <submittedName>
        <fullName evidence="5 6">Uncharacterized protein</fullName>
    </submittedName>
</protein>
<dbReference type="Proteomes" id="UP000011087">
    <property type="component" value="Unassembled WGS sequence"/>
</dbReference>
<name>L1JC42_GUITC</name>
<dbReference type="PROSITE" id="PS50005">
    <property type="entry name" value="TPR"/>
    <property type="match status" value="1"/>
</dbReference>
<dbReference type="AlphaFoldDB" id="L1JC42"/>
<evidence type="ECO:0000313" key="5">
    <source>
        <dbReference type="EMBL" id="EKX46091.1"/>
    </source>
</evidence>
<feature type="region of interest" description="Disordered" evidence="4">
    <location>
        <begin position="529"/>
        <end position="555"/>
    </location>
</feature>
<feature type="compositionally biased region" description="Basic and acidic residues" evidence="4">
    <location>
        <begin position="14"/>
        <end position="25"/>
    </location>
</feature>
<dbReference type="RefSeq" id="XP_005833071.1">
    <property type="nucleotide sequence ID" value="XM_005833014.1"/>
</dbReference>
<reference evidence="7" key="2">
    <citation type="submission" date="2012-11" db="EMBL/GenBank/DDBJ databases">
        <authorList>
            <person name="Kuo A."/>
            <person name="Curtis B.A."/>
            <person name="Tanifuji G."/>
            <person name="Burki F."/>
            <person name="Gruber A."/>
            <person name="Irimia M."/>
            <person name="Maruyama S."/>
            <person name="Arias M.C."/>
            <person name="Ball S.G."/>
            <person name="Gile G.H."/>
            <person name="Hirakawa Y."/>
            <person name="Hopkins J.F."/>
            <person name="Rensing S.A."/>
            <person name="Schmutz J."/>
            <person name="Symeonidi A."/>
            <person name="Elias M."/>
            <person name="Eveleigh R.J."/>
            <person name="Herman E.K."/>
            <person name="Klute M.J."/>
            <person name="Nakayama T."/>
            <person name="Obornik M."/>
            <person name="Reyes-Prieto A."/>
            <person name="Armbrust E.V."/>
            <person name="Aves S.J."/>
            <person name="Beiko R.G."/>
            <person name="Coutinho P."/>
            <person name="Dacks J.B."/>
            <person name="Durnford D.G."/>
            <person name="Fast N.M."/>
            <person name="Green B.R."/>
            <person name="Grisdale C."/>
            <person name="Hempe F."/>
            <person name="Henrissat B."/>
            <person name="Hoppner M.P."/>
            <person name="Ishida K.-I."/>
            <person name="Kim E."/>
            <person name="Koreny L."/>
            <person name="Kroth P.G."/>
            <person name="Liu Y."/>
            <person name="Malik S.-B."/>
            <person name="Maier U.G."/>
            <person name="McRose D."/>
            <person name="Mock T."/>
            <person name="Neilson J.A."/>
            <person name="Onodera N.T."/>
            <person name="Poole A.M."/>
            <person name="Pritham E.J."/>
            <person name="Richards T.A."/>
            <person name="Rocap G."/>
            <person name="Roy S.W."/>
            <person name="Sarai C."/>
            <person name="Schaack S."/>
            <person name="Shirato S."/>
            <person name="Slamovits C.H."/>
            <person name="Spencer D.F."/>
            <person name="Suzuki S."/>
            <person name="Worden A.Z."/>
            <person name="Zauner S."/>
            <person name="Barry K."/>
            <person name="Bell C."/>
            <person name="Bharti A.K."/>
            <person name="Crow J.A."/>
            <person name="Grimwood J."/>
            <person name="Kramer R."/>
            <person name="Lindquist E."/>
            <person name="Lucas S."/>
            <person name="Salamov A."/>
            <person name="McFadden G.I."/>
            <person name="Lane C.E."/>
            <person name="Keeling P.J."/>
            <person name="Gray M.W."/>
            <person name="Grigoriev I.V."/>
            <person name="Archibald J.M."/>
        </authorList>
    </citation>
    <scope>NUCLEOTIDE SEQUENCE</scope>
    <source>
        <strain evidence="7">CCMP2712</strain>
    </source>
</reference>
<gene>
    <name evidence="5" type="ORF">GUITHDRAFT_108126</name>
</gene>
<dbReference type="PANTHER" id="PTHR44858:SF1">
    <property type="entry name" value="UDP-N-ACETYLGLUCOSAMINE--PEPTIDE N-ACETYLGLUCOSAMINYLTRANSFERASE SPINDLY-RELATED"/>
    <property type="match status" value="1"/>
</dbReference>
<evidence type="ECO:0000256" key="4">
    <source>
        <dbReference type="SAM" id="MobiDB-lite"/>
    </source>
</evidence>
<dbReference type="GeneID" id="17302686"/>
<keyword evidence="2 3" id="KW-0802">TPR repeat</keyword>
<dbReference type="InterPro" id="IPR011990">
    <property type="entry name" value="TPR-like_helical_dom_sf"/>
</dbReference>
<reference evidence="5 7" key="1">
    <citation type="journal article" date="2012" name="Nature">
        <title>Algal genomes reveal evolutionary mosaicism and the fate of nucleomorphs.</title>
        <authorList>
            <consortium name="DOE Joint Genome Institute"/>
            <person name="Curtis B.A."/>
            <person name="Tanifuji G."/>
            <person name="Burki F."/>
            <person name="Gruber A."/>
            <person name="Irimia M."/>
            <person name="Maruyama S."/>
            <person name="Arias M.C."/>
            <person name="Ball S.G."/>
            <person name="Gile G.H."/>
            <person name="Hirakawa Y."/>
            <person name="Hopkins J.F."/>
            <person name="Kuo A."/>
            <person name="Rensing S.A."/>
            <person name="Schmutz J."/>
            <person name="Symeonidi A."/>
            <person name="Elias M."/>
            <person name="Eveleigh R.J."/>
            <person name="Herman E.K."/>
            <person name="Klute M.J."/>
            <person name="Nakayama T."/>
            <person name="Obornik M."/>
            <person name="Reyes-Prieto A."/>
            <person name="Armbrust E.V."/>
            <person name="Aves S.J."/>
            <person name="Beiko R.G."/>
            <person name="Coutinho P."/>
            <person name="Dacks J.B."/>
            <person name="Durnford D.G."/>
            <person name="Fast N.M."/>
            <person name="Green B.R."/>
            <person name="Grisdale C.J."/>
            <person name="Hempel F."/>
            <person name="Henrissat B."/>
            <person name="Hoppner M.P."/>
            <person name="Ishida K."/>
            <person name="Kim E."/>
            <person name="Koreny L."/>
            <person name="Kroth P.G."/>
            <person name="Liu Y."/>
            <person name="Malik S.B."/>
            <person name="Maier U.G."/>
            <person name="McRose D."/>
            <person name="Mock T."/>
            <person name="Neilson J.A."/>
            <person name="Onodera N.T."/>
            <person name="Poole A.M."/>
            <person name="Pritham E.J."/>
            <person name="Richards T.A."/>
            <person name="Rocap G."/>
            <person name="Roy S.W."/>
            <person name="Sarai C."/>
            <person name="Schaack S."/>
            <person name="Shirato S."/>
            <person name="Slamovits C.H."/>
            <person name="Spencer D.F."/>
            <person name="Suzuki S."/>
            <person name="Worden A.Z."/>
            <person name="Zauner S."/>
            <person name="Barry K."/>
            <person name="Bell C."/>
            <person name="Bharti A.K."/>
            <person name="Crow J.A."/>
            <person name="Grimwood J."/>
            <person name="Kramer R."/>
            <person name="Lindquist E."/>
            <person name="Lucas S."/>
            <person name="Salamov A."/>
            <person name="McFadden G.I."/>
            <person name="Lane C.E."/>
            <person name="Keeling P.J."/>
            <person name="Gray M.W."/>
            <person name="Grigoriev I.V."/>
            <person name="Archibald J.M."/>
        </authorList>
    </citation>
    <scope>NUCLEOTIDE SEQUENCE</scope>
    <source>
        <strain evidence="5 7">CCMP2712</strain>
    </source>
</reference>
<feature type="compositionally biased region" description="Polar residues" evidence="4">
    <location>
        <begin position="1"/>
        <end position="13"/>
    </location>
</feature>
<dbReference type="Gene3D" id="1.25.40.10">
    <property type="entry name" value="Tetratricopeptide repeat domain"/>
    <property type="match status" value="2"/>
</dbReference>
<evidence type="ECO:0000256" key="3">
    <source>
        <dbReference type="PROSITE-ProRule" id="PRU00339"/>
    </source>
</evidence>
<feature type="region of interest" description="Disordered" evidence="4">
    <location>
        <begin position="1"/>
        <end position="25"/>
    </location>
</feature>
<keyword evidence="1" id="KW-0677">Repeat</keyword>
<dbReference type="PaxDb" id="55529-EKX46091"/>
<reference evidence="6" key="3">
    <citation type="submission" date="2016-03" db="UniProtKB">
        <authorList>
            <consortium name="EnsemblProtists"/>
        </authorList>
    </citation>
    <scope>IDENTIFICATION</scope>
</reference>
<dbReference type="HOGENOM" id="CLU_453045_0_0_1"/>
<dbReference type="InterPro" id="IPR019734">
    <property type="entry name" value="TPR_rpt"/>
</dbReference>
<accession>L1JC42</accession>
<feature type="repeat" description="TPR" evidence="3">
    <location>
        <begin position="373"/>
        <end position="406"/>
    </location>
</feature>
<dbReference type="InterPro" id="IPR050498">
    <property type="entry name" value="Ycf3"/>
</dbReference>
<dbReference type="KEGG" id="gtt:GUITHDRAFT_108126"/>
<dbReference type="PANTHER" id="PTHR44858">
    <property type="entry name" value="TETRATRICOPEPTIDE REPEAT PROTEIN 6"/>
    <property type="match status" value="1"/>
</dbReference>
<proteinExistence type="predicted"/>
<evidence type="ECO:0000256" key="1">
    <source>
        <dbReference type="ARBA" id="ARBA00022737"/>
    </source>
</evidence>
<dbReference type="EMBL" id="JH992996">
    <property type="protein sequence ID" value="EKX46091.1"/>
    <property type="molecule type" value="Genomic_DNA"/>
</dbReference>